<organism evidence="1 2">
    <name type="scientific">Amycolatopsis samaneae</name>
    <dbReference type="NCBI Taxonomy" id="664691"/>
    <lineage>
        <taxon>Bacteria</taxon>
        <taxon>Bacillati</taxon>
        <taxon>Actinomycetota</taxon>
        <taxon>Actinomycetes</taxon>
        <taxon>Pseudonocardiales</taxon>
        <taxon>Pseudonocardiaceae</taxon>
        <taxon>Amycolatopsis</taxon>
    </lineage>
</organism>
<accession>A0ABW5GWN8</accession>
<evidence type="ECO:0000313" key="2">
    <source>
        <dbReference type="Proteomes" id="UP001597419"/>
    </source>
</evidence>
<dbReference type="Proteomes" id="UP001597419">
    <property type="component" value="Unassembled WGS sequence"/>
</dbReference>
<reference evidence="2" key="1">
    <citation type="journal article" date="2019" name="Int. J. Syst. Evol. Microbiol.">
        <title>The Global Catalogue of Microorganisms (GCM) 10K type strain sequencing project: providing services to taxonomists for standard genome sequencing and annotation.</title>
        <authorList>
            <consortium name="The Broad Institute Genomics Platform"/>
            <consortium name="The Broad Institute Genome Sequencing Center for Infectious Disease"/>
            <person name="Wu L."/>
            <person name="Ma J."/>
        </authorList>
    </citation>
    <scope>NUCLEOTIDE SEQUENCE [LARGE SCALE GENOMIC DNA]</scope>
    <source>
        <strain evidence="2">CGMCC 4.7643</strain>
    </source>
</reference>
<dbReference type="RefSeq" id="WP_345407232.1">
    <property type="nucleotide sequence ID" value="NZ_BAABHG010000022.1"/>
</dbReference>
<gene>
    <name evidence="1" type="ORF">ACFSYJ_41510</name>
</gene>
<evidence type="ECO:0008006" key="3">
    <source>
        <dbReference type="Google" id="ProtNLM"/>
    </source>
</evidence>
<proteinExistence type="predicted"/>
<protein>
    <recommendedName>
        <fullName evidence="3">YbaB/EbfC DNA-binding family protein</fullName>
    </recommendedName>
</protein>
<dbReference type="EMBL" id="JBHUKU010000029">
    <property type="protein sequence ID" value="MFD2465154.1"/>
    <property type="molecule type" value="Genomic_DNA"/>
</dbReference>
<sequence length="101" mass="10878">MGKSPLEEPGEMRGWARERVVTTVDTLGRVVTIVTGVTGSPRDRRPVGVIAFGPGPSLVLDDELLRQIIGNMRAAVTDAVRTDSSARQRIDVARRVRQGGA</sequence>
<name>A0ABW5GWN8_9PSEU</name>
<keyword evidence="2" id="KW-1185">Reference proteome</keyword>
<comment type="caution">
    <text evidence="1">The sequence shown here is derived from an EMBL/GenBank/DDBJ whole genome shotgun (WGS) entry which is preliminary data.</text>
</comment>
<evidence type="ECO:0000313" key="1">
    <source>
        <dbReference type="EMBL" id="MFD2465154.1"/>
    </source>
</evidence>